<dbReference type="PROSITE" id="PS50222">
    <property type="entry name" value="EF_HAND_2"/>
    <property type="match status" value="2"/>
</dbReference>
<dbReference type="PROSITE" id="PS50021">
    <property type="entry name" value="CH"/>
    <property type="match status" value="2"/>
</dbReference>
<evidence type="ECO:0000256" key="1">
    <source>
        <dbReference type="ARBA" id="ARBA00010255"/>
    </source>
</evidence>
<feature type="domain" description="Calponin-homology (CH)" evidence="7">
    <location>
        <begin position="116"/>
        <end position="220"/>
    </location>
</feature>
<dbReference type="PROSITE" id="PS00020">
    <property type="entry name" value="ACTININ_2"/>
    <property type="match status" value="1"/>
</dbReference>
<dbReference type="InterPro" id="IPR002017">
    <property type="entry name" value="Spectrin_repeat"/>
</dbReference>
<dbReference type="InterPro" id="IPR014837">
    <property type="entry name" value="EF-hand_Ca_insen"/>
</dbReference>
<dbReference type="GO" id="GO:0005509">
    <property type="term" value="F:calcium ion binding"/>
    <property type="evidence" value="ECO:0007669"/>
    <property type="project" value="InterPro"/>
</dbReference>
<feature type="coiled-coil region" evidence="6">
    <location>
        <begin position="742"/>
        <end position="776"/>
    </location>
</feature>
<comment type="similarity">
    <text evidence="1">Belongs to the alpha-actinin family.</text>
</comment>
<dbReference type="CDD" id="cd21214">
    <property type="entry name" value="CH_ACTN_rpt1"/>
    <property type="match status" value="1"/>
</dbReference>
<dbReference type="EMBL" id="JYDR01000049">
    <property type="protein sequence ID" value="KRY72104.1"/>
    <property type="molecule type" value="Genomic_DNA"/>
</dbReference>
<evidence type="ECO:0000256" key="4">
    <source>
        <dbReference type="ARBA" id="ARBA00022837"/>
    </source>
</evidence>
<dbReference type="InterPro" id="IPR001715">
    <property type="entry name" value="CH_dom"/>
</dbReference>
<dbReference type="FunFam" id="1.10.418.10:FF:000001">
    <property type="entry name" value="Actinin alpha 1"/>
    <property type="match status" value="1"/>
</dbReference>
<evidence type="ECO:0000259" key="8">
    <source>
        <dbReference type="PROSITE" id="PS50222"/>
    </source>
</evidence>
<dbReference type="Gene3D" id="1.20.58.60">
    <property type="match status" value="3"/>
</dbReference>
<feature type="domain" description="Calponin-homology (CH)" evidence="7">
    <location>
        <begin position="229"/>
        <end position="335"/>
    </location>
</feature>
<dbReference type="InterPro" id="IPR002048">
    <property type="entry name" value="EF_hand_dom"/>
</dbReference>
<dbReference type="Pfam" id="PF00307">
    <property type="entry name" value="CH"/>
    <property type="match status" value="2"/>
</dbReference>
<dbReference type="CDD" id="cd00176">
    <property type="entry name" value="SPEC"/>
    <property type="match status" value="2"/>
</dbReference>
<evidence type="ECO:0000313" key="10">
    <source>
        <dbReference type="Proteomes" id="UP000054632"/>
    </source>
</evidence>
<keyword evidence="4" id="KW-0106">Calcium</keyword>
<dbReference type="Proteomes" id="UP000054632">
    <property type="component" value="Unassembled WGS sequence"/>
</dbReference>
<dbReference type="SUPFAM" id="SSF46966">
    <property type="entry name" value="Spectrin repeat"/>
    <property type="match status" value="4"/>
</dbReference>
<dbReference type="FunFam" id="1.10.238.10:FF:000004">
    <property type="entry name" value="Actinin alpha 1"/>
    <property type="match status" value="1"/>
</dbReference>
<name>A0A0V1EEQ9_TRIPS</name>
<dbReference type="InterPro" id="IPR001589">
    <property type="entry name" value="Actinin_actin-bd_CS"/>
</dbReference>
<dbReference type="SMART" id="SM01184">
    <property type="entry name" value="efhand_Ca_insen"/>
    <property type="match status" value="1"/>
</dbReference>
<dbReference type="FunFam" id="1.20.58.60:FF:000005">
    <property type="entry name" value="Actinin alpha 1"/>
    <property type="match status" value="1"/>
</dbReference>
<dbReference type="PROSITE" id="PS00019">
    <property type="entry name" value="ACTININ_1"/>
    <property type="match status" value="1"/>
</dbReference>
<feature type="domain" description="EF-hand" evidence="8">
    <location>
        <begin position="864"/>
        <end position="899"/>
    </location>
</feature>
<dbReference type="Pfam" id="PF08726">
    <property type="entry name" value="EFhand_Ca_insen"/>
    <property type="match status" value="1"/>
</dbReference>
<dbReference type="AlphaFoldDB" id="A0A0V1EEQ9"/>
<evidence type="ECO:0000256" key="5">
    <source>
        <dbReference type="ARBA" id="ARBA00023203"/>
    </source>
</evidence>
<evidence type="ECO:0000259" key="7">
    <source>
        <dbReference type="PROSITE" id="PS50021"/>
    </source>
</evidence>
<sequence length="969" mass="111847">MICRFVGQRAADYYSTGLRRTSAAGKSGQSFANFKKLSGGIAASLCLLLFFAKVRVIQRCSSSPSATSSSASVAVSLTAIIIIRPIMLYYGDTNYDYMQQEEEWDREGLLDPAWEKQQKKTFTAWCNSHLRKADTMIENIEEDFRNGLKLMLLLEVISGEELPRPDRGKMRFHKIANVNKALAFIESKGVKLVSIGAEEIVDGNVKMTLGLIWSIILRFAIQDITIEELSAKEGLLLWCQRKTAPYRNVNVQNFHTSWKDGLAFCALIHRHRPELLDYDNLSKDDPLYNLNLAFDTAEKYLDIPKMLDAEDMVYVAKPDDKAVMTYVSCFYHAFRGAQQAETAANRICKVLKVNQDNERLMEEYEQLASDLLEWIRRWLPWLKNRTTDGTLKNVQQMLNEFRQYRRREKPPRIEQKGRLETNFNTLQTKLRLSNRPAYLPTEGKMIQDINGAWKNLLNAEKGFEELERLEHLAEKFRRKCAIHEEWAQGKEQMLASGDYKGSYLYELKALRKRHEAFESDLAAHQDRVEQIVAIAQELTALHYVDIVSVNARCQRICDQWDRLGMLSNKRGQNLKDAEILMERIDNLHLELAKRAAPFNNWLDGATEDLQDMFIVHTMSEIQSLAHAHDQFKATLGEAEEEFRHIIGLEQEVRHLVESNGLNREMAVNPYTNISGAEIQKKWQHMQVLVPNRDNQLQQEMNRQQSNDRLRRTFAEKANAVGPYLEQQLSQVATIALGGRGSLEQALQRLLDLYRSVENYKVNMDELERINQQLQESYICENPFTQYTMETLYVGWETLLTNINKTINEIENQILTRDTKGIRDDQLNEFRTSYNHFDKSRLGLDAEEFKSCLISIGYNIKPGREGDMEFQRILTVVDPNRTGRVQFDAFLDFMTRETLDMDSSEQVIESFRVLANGKPFITAEELRHELPPDQAEYCVQKMPAYRGPGAPPGSFDYVSFSHQLYGESNL</sequence>
<dbReference type="InterPro" id="IPR011992">
    <property type="entry name" value="EF-hand-dom_pair"/>
</dbReference>
<proteinExistence type="inferred from homology"/>
<evidence type="ECO:0000256" key="6">
    <source>
        <dbReference type="SAM" id="Coils"/>
    </source>
</evidence>
<evidence type="ECO:0000256" key="3">
    <source>
        <dbReference type="ARBA" id="ARBA00022737"/>
    </source>
</evidence>
<dbReference type="SUPFAM" id="SSF47473">
    <property type="entry name" value="EF-hand"/>
    <property type="match status" value="2"/>
</dbReference>
<dbReference type="CDD" id="cd00051">
    <property type="entry name" value="EFh"/>
    <property type="match status" value="1"/>
</dbReference>
<dbReference type="FunFam" id="1.20.58.60:FF:000004">
    <property type="entry name" value="Actinin alpha 1"/>
    <property type="match status" value="1"/>
</dbReference>
<dbReference type="Gene3D" id="1.10.238.10">
    <property type="entry name" value="EF-hand"/>
    <property type="match status" value="2"/>
</dbReference>
<dbReference type="PANTHER" id="PTHR11915">
    <property type="entry name" value="SPECTRIN/FILAMIN RELATED CYTOSKELETAL PROTEIN"/>
    <property type="match status" value="1"/>
</dbReference>
<keyword evidence="3" id="KW-0677">Repeat</keyword>
<dbReference type="FunFam" id="1.10.418.10:FF:000005">
    <property type="entry name" value="Actinin alpha 4"/>
    <property type="match status" value="1"/>
</dbReference>
<dbReference type="GO" id="GO:0003779">
    <property type="term" value="F:actin binding"/>
    <property type="evidence" value="ECO:0007669"/>
    <property type="project" value="UniProtKB-KW"/>
</dbReference>
<dbReference type="InterPro" id="IPR036872">
    <property type="entry name" value="CH_dom_sf"/>
</dbReference>
<dbReference type="CDD" id="cd21216">
    <property type="entry name" value="CH_ACTN_rpt2"/>
    <property type="match status" value="1"/>
</dbReference>
<feature type="coiled-coil region" evidence="6">
    <location>
        <begin position="350"/>
        <end position="377"/>
    </location>
</feature>
<feature type="domain" description="EF-hand" evidence="8">
    <location>
        <begin position="824"/>
        <end position="858"/>
    </location>
</feature>
<organism evidence="9 10">
    <name type="scientific">Trichinella pseudospiralis</name>
    <name type="common">Parasitic roundworm</name>
    <dbReference type="NCBI Taxonomy" id="6337"/>
    <lineage>
        <taxon>Eukaryota</taxon>
        <taxon>Metazoa</taxon>
        <taxon>Ecdysozoa</taxon>
        <taxon>Nematoda</taxon>
        <taxon>Enoplea</taxon>
        <taxon>Dorylaimia</taxon>
        <taxon>Trichinellida</taxon>
        <taxon>Trichinellidae</taxon>
        <taxon>Trichinella</taxon>
    </lineage>
</organism>
<evidence type="ECO:0000256" key="2">
    <source>
        <dbReference type="ARBA" id="ARBA00022723"/>
    </source>
</evidence>
<dbReference type="Gene3D" id="1.10.418.10">
    <property type="entry name" value="Calponin-like domain"/>
    <property type="match status" value="2"/>
</dbReference>
<comment type="caution">
    <text evidence="9">The sequence shown here is derived from an EMBL/GenBank/DDBJ whole genome shotgun (WGS) entry which is preliminary data.</text>
</comment>
<dbReference type="InterPro" id="IPR018159">
    <property type="entry name" value="Spectrin/alpha-actinin"/>
</dbReference>
<keyword evidence="6" id="KW-0175">Coiled coil</keyword>
<gene>
    <name evidence="9" type="primary">Actn</name>
    <name evidence="9" type="ORF">T4A_14348</name>
</gene>
<keyword evidence="5" id="KW-0009">Actin-binding</keyword>
<accession>A0A0V1EEQ9</accession>
<evidence type="ECO:0000313" key="9">
    <source>
        <dbReference type="EMBL" id="KRY72104.1"/>
    </source>
</evidence>
<dbReference type="SMART" id="SM00150">
    <property type="entry name" value="SPEC"/>
    <property type="match status" value="2"/>
</dbReference>
<keyword evidence="2" id="KW-0479">Metal-binding</keyword>
<protein>
    <submittedName>
        <fullName evidence="9">Alpha-actinin, sarcomeric</fullName>
    </submittedName>
</protein>
<dbReference type="SMART" id="SM00033">
    <property type="entry name" value="CH"/>
    <property type="match status" value="2"/>
</dbReference>
<reference evidence="9 10" key="1">
    <citation type="submission" date="2015-01" db="EMBL/GenBank/DDBJ databases">
        <title>Evolution of Trichinella species and genotypes.</title>
        <authorList>
            <person name="Korhonen P.K."/>
            <person name="Edoardo P."/>
            <person name="Giuseppe L.R."/>
            <person name="Gasser R.B."/>
        </authorList>
    </citation>
    <scope>NUCLEOTIDE SEQUENCE [LARGE SCALE GENOMIC DNA]</scope>
    <source>
        <strain evidence="9">ISS13</strain>
    </source>
</reference>
<dbReference type="SUPFAM" id="SSF47576">
    <property type="entry name" value="Calponin-homology domain, CH-domain"/>
    <property type="match status" value="1"/>
</dbReference>
<dbReference type="Pfam" id="PF00435">
    <property type="entry name" value="Spectrin"/>
    <property type="match status" value="3"/>
</dbReference>